<keyword evidence="6" id="KW-1185">Reference proteome</keyword>
<proteinExistence type="inferred from homology"/>
<evidence type="ECO:0000256" key="2">
    <source>
        <dbReference type="ARBA" id="ARBA00022729"/>
    </source>
</evidence>
<organism evidence="5 6">
    <name type="scientific">Polaromonas aquatica</name>
    <dbReference type="NCBI Taxonomy" id="332657"/>
    <lineage>
        <taxon>Bacteria</taxon>
        <taxon>Pseudomonadati</taxon>
        <taxon>Pseudomonadota</taxon>
        <taxon>Betaproteobacteria</taxon>
        <taxon>Burkholderiales</taxon>
        <taxon>Comamonadaceae</taxon>
        <taxon>Polaromonas</taxon>
    </lineage>
</organism>
<comment type="caution">
    <text evidence="5">The sequence shown here is derived from an EMBL/GenBank/DDBJ whole genome shotgun (WGS) entry which is preliminary data.</text>
</comment>
<gene>
    <name evidence="5" type="ORF">ACFQND_11925</name>
</gene>
<sequence length="388" mass="41766">MLKKVNHTVLAVLMVMGAAGASRAAGVSDKEIVLGTHLDLSGPVAAGMPMIRNGMQMRLDEANEGTGVNGRKFRLVVEDNGSQPQMAVRAIDKLIRKDEVFAVVNSFGSGPNAAVVKRAVDEGVLYFAPWGASAIIRKSAGDSPLLFTLTPNYDTTMNTGVKWMLDTHNPKKVGYIYQEGPLGTLVGEGVKKALAAKNMTYAAEAGYKAGDIDFSSQVARMKAANVDLIVAATLTRETIAVMGEVKKLGWNNVKVLTATPGRTGIVLTLGKETVDGLYGVGTWKLYSAENAPAQIKTWFAAYKKRFNADPDENALLAYSYTDVFVKAVQAVGRDVTADKVSKYLQSNSFDGPLFYATQSFKGNHLEPEYVEIDQVKAGAWTSLTKPLK</sequence>
<keyword evidence="2 3" id="KW-0732">Signal</keyword>
<dbReference type="InterPro" id="IPR028081">
    <property type="entry name" value="Leu-bd"/>
</dbReference>
<dbReference type="Pfam" id="PF13458">
    <property type="entry name" value="Peripla_BP_6"/>
    <property type="match status" value="1"/>
</dbReference>
<evidence type="ECO:0000259" key="4">
    <source>
        <dbReference type="Pfam" id="PF13458"/>
    </source>
</evidence>
<dbReference type="SUPFAM" id="SSF53822">
    <property type="entry name" value="Periplasmic binding protein-like I"/>
    <property type="match status" value="1"/>
</dbReference>
<comment type="similarity">
    <text evidence="1">Belongs to the leucine-binding protein family.</text>
</comment>
<dbReference type="Proteomes" id="UP001596270">
    <property type="component" value="Unassembled WGS sequence"/>
</dbReference>
<dbReference type="PANTHER" id="PTHR47235:SF1">
    <property type="entry name" value="BLR6548 PROTEIN"/>
    <property type="match status" value="1"/>
</dbReference>
<dbReference type="EMBL" id="JBHSRS010000018">
    <property type="protein sequence ID" value="MFC6281943.1"/>
    <property type="molecule type" value="Genomic_DNA"/>
</dbReference>
<feature type="signal peptide" evidence="3">
    <location>
        <begin position="1"/>
        <end position="24"/>
    </location>
</feature>
<dbReference type="Gene3D" id="3.40.50.2300">
    <property type="match status" value="2"/>
</dbReference>
<evidence type="ECO:0000256" key="1">
    <source>
        <dbReference type="ARBA" id="ARBA00010062"/>
    </source>
</evidence>
<reference evidence="6" key="1">
    <citation type="journal article" date="2019" name="Int. J. Syst. Evol. Microbiol.">
        <title>The Global Catalogue of Microorganisms (GCM) 10K type strain sequencing project: providing services to taxonomists for standard genome sequencing and annotation.</title>
        <authorList>
            <consortium name="The Broad Institute Genomics Platform"/>
            <consortium name="The Broad Institute Genome Sequencing Center for Infectious Disease"/>
            <person name="Wu L."/>
            <person name="Ma J."/>
        </authorList>
    </citation>
    <scope>NUCLEOTIDE SEQUENCE [LARGE SCALE GENOMIC DNA]</scope>
    <source>
        <strain evidence="6">CCUG 39402</strain>
    </source>
</reference>
<feature type="chain" id="PRO_5046360781" evidence="3">
    <location>
        <begin position="25"/>
        <end position="388"/>
    </location>
</feature>
<evidence type="ECO:0000256" key="3">
    <source>
        <dbReference type="SAM" id="SignalP"/>
    </source>
</evidence>
<dbReference type="InterPro" id="IPR028082">
    <property type="entry name" value="Peripla_BP_I"/>
</dbReference>
<dbReference type="RefSeq" id="WP_371438459.1">
    <property type="nucleotide sequence ID" value="NZ_JBHSRS010000018.1"/>
</dbReference>
<dbReference type="PANTHER" id="PTHR47235">
    <property type="entry name" value="BLR6548 PROTEIN"/>
    <property type="match status" value="1"/>
</dbReference>
<dbReference type="CDD" id="cd06343">
    <property type="entry name" value="PBP1_ABC_ligand_binding-like"/>
    <property type="match status" value="1"/>
</dbReference>
<protein>
    <submittedName>
        <fullName evidence="5">ABC transporter substrate-binding protein</fullName>
    </submittedName>
</protein>
<feature type="domain" description="Leucine-binding protein" evidence="4">
    <location>
        <begin position="32"/>
        <end position="364"/>
    </location>
</feature>
<evidence type="ECO:0000313" key="6">
    <source>
        <dbReference type="Proteomes" id="UP001596270"/>
    </source>
</evidence>
<evidence type="ECO:0000313" key="5">
    <source>
        <dbReference type="EMBL" id="MFC6281943.1"/>
    </source>
</evidence>
<accession>A0ABW1TXD9</accession>
<name>A0ABW1TXD9_9BURK</name>